<evidence type="ECO:0000313" key="4">
    <source>
        <dbReference type="Proteomes" id="UP000178449"/>
    </source>
</evidence>
<reference evidence="3 4" key="1">
    <citation type="journal article" date="2016" name="Nat. Commun.">
        <title>Thousands of microbial genomes shed light on interconnected biogeochemical processes in an aquifer system.</title>
        <authorList>
            <person name="Anantharaman K."/>
            <person name="Brown C.T."/>
            <person name="Hug L.A."/>
            <person name="Sharon I."/>
            <person name="Castelle C.J."/>
            <person name="Probst A.J."/>
            <person name="Thomas B.C."/>
            <person name="Singh A."/>
            <person name="Wilkins M.J."/>
            <person name="Karaoz U."/>
            <person name="Brodie E.L."/>
            <person name="Williams K.H."/>
            <person name="Hubbard S.S."/>
            <person name="Banfield J.F."/>
        </authorList>
    </citation>
    <scope>NUCLEOTIDE SEQUENCE [LARGE SCALE GENOMIC DNA]</scope>
</reference>
<dbReference type="Gene3D" id="3.40.50.880">
    <property type="match status" value="1"/>
</dbReference>
<dbReference type="SUPFAM" id="SSF52317">
    <property type="entry name" value="Class I glutamine amidotransferase-like"/>
    <property type="match status" value="1"/>
</dbReference>
<dbReference type="GO" id="GO:0005829">
    <property type="term" value="C:cytosol"/>
    <property type="evidence" value="ECO:0007669"/>
    <property type="project" value="TreeGrafter"/>
</dbReference>
<sequence>MILLLDNQDSFTYNLFQLIEGLGQRVAVLRPKGLQTWAIEALAPKALIVSPGPGRPEEAQDCLKLVSYFKDKLPILGVCLGHQILGQAFGVPSVEASRLLYGKADSILHQNQGPFATQENPILQARYHSLVLKSLPKGFERWAWDQSGDLMAMGHQSLPLWGFQFHPESFMSPSGRRLVEAFFERI</sequence>
<dbReference type="PANTHER" id="PTHR43418">
    <property type="entry name" value="MULTIFUNCTIONAL TRYPTOPHAN BIOSYNTHESIS PROTEIN-RELATED"/>
    <property type="match status" value="1"/>
</dbReference>
<dbReference type="InterPro" id="IPR017926">
    <property type="entry name" value="GATASE"/>
</dbReference>
<name>A0A1F6GA88_9PROT</name>
<dbReference type="InterPro" id="IPR050472">
    <property type="entry name" value="Anth_synth/Amidotransfase"/>
</dbReference>
<evidence type="ECO:0000313" key="3">
    <source>
        <dbReference type="EMBL" id="OGG95031.1"/>
    </source>
</evidence>
<dbReference type="NCBIfam" id="TIGR00566">
    <property type="entry name" value="trpG_papA"/>
    <property type="match status" value="1"/>
</dbReference>
<dbReference type="PROSITE" id="PS51273">
    <property type="entry name" value="GATASE_TYPE_1"/>
    <property type="match status" value="1"/>
</dbReference>
<accession>A0A1F6GA88</accession>
<dbReference type="EMBL" id="MFNE01000029">
    <property type="protein sequence ID" value="OGG95031.1"/>
    <property type="molecule type" value="Genomic_DNA"/>
</dbReference>
<evidence type="ECO:0000259" key="2">
    <source>
        <dbReference type="Pfam" id="PF00117"/>
    </source>
</evidence>
<dbReference type="FunFam" id="3.40.50.880:FF:000003">
    <property type="entry name" value="Anthranilate synthase component II"/>
    <property type="match status" value="1"/>
</dbReference>
<gene>
    <name evidence="3" type="ORF">A2527_12725</name>
</gene>
<dbReference type="AlphaFoldDB" id="A0A1F6GA88"/>
<protein>
    <recommendedName>
        <fullName evidence="2">Glutamine amidotransferase domain-containing protein</fullName>
    </recommendedName>
</protein>
<feature type="domain" description="Glutamine amidotransferase" evidence="2">
    <location>
        <begin position="3"/>
        <end position="184"/>
    </location>
</feature>
<proteinExistence type="predicted"/>
<dbReference type="PRINTS" id="PR00097">
    <property type="entry name" value="ANTSNTHASEII"/>
</dbReference>
<comment type="caution">
    <text evidence="3">The sequence shown here is derived from an EMBL/GenBank/DDBJ whole genome shotgun (WGS) entry which is preliminary data.</text>
</comment>
<dbReference type="PANTHER" id="PTHR43418:SF4">
    <property type="entry name" value="MULTIFUNCTIONAL TRYPTOPHAN BIOSYNTHESIS PROTEIN"/>
    <property type="match status" value="1"/>
</dbReference>
<dbReference type="CDD" id="cd01743">
    <property type="entry name" value="GATase1_Anthranilate_Synthase"/>
    <property type="match status" value="1"/>
</dbReference>
<dbReference type="PRINTS" id="PR00096">
    <property type="entry name" value="GATASE"/>
</dbReference>
<dbReference type="Proteomes" id="UP000178449">
    <property type="component" value="Unassembled WGS sequence"/>
</dbReference>
<dbReference type="GO" id="GO:0000162">
    <property type="term" value="P:L-tryptophan biosynthetic process"/>
    <property type="evidence" value="ECO:0007669"/>
    <property type="project" value="TreeGrafter"/>
</dbReference>
<dbReference type="GO" id="GO:0004049">
    <property type="term" value="F:anthranilate synthase activity"/>
    <property type="evidence" value="ECO:0007669"/>
    <property type="project" value="TreeGrafter"/>
</dbReference>
<dbReference type="InterPro" id="IPR006221">
    <property type="entry name" value="TrpG/PapA_dom"/>
</dbReference>
<keyword evidence="1" id="KW-0315">Glutamine amidotransferase</keyword>
<dbReference type="InterPro" id="IPR029062">
    <property type="entry name" value="Class_I_gatase-like"/>
</dbReference>
<dbReference type="STRING" id="1817772.A2527_12725"/>
<dbReference type="PRINTS" id="PR00099">
    <property type="entry name" value="CPSGATASE"/>
</dbReference>
<organism evidence="3 4">
    <name type="scientific">Candidatus Lambdaproteobacteria bacterium RIFOXYD2_FULL_50_16</name>
    <dbReference type="NCBI Taxonomy" id="1817772"/>
    <lineage>
        <taxon>Bacteria</taxon>
        <taxon>Pseudomonadati</taxon>
        <taxon>Pseudomonadota</taxon>
        <taxon>Candidatus Lambdaproteobacteria</taxon>
    </lineage>
</organism>
<dbReference type="Pfam" id="PF00117">
    <property type="entry name" value="GATase"/>
    <property type="match status" value="1"/>
</dbReference>
<evidence type="ECO:0000256" key="1">
    <source>
        <dbReference type="ARBA" id="ARBA00022962"/>
    </source>
</evidence>